<reference evidence="1 2" key="1">
    <citation type="submission" date="2019-11" db="EMBL/GenBank/DDBJ databases">
        <title>FDA dAtabase for Regulatory Grade micrObial Sequences (FDA-ARGOS): Supporting development and validation of Infectious Disease Dx tests.</title>
        <authorList>
            <person name="Turner S."/>
            <person name="Byrd R."/>
            <person name="Tallon L."/>
            <person name="Sadzewicz L."/>
            <person name="Vavikolanu K."/>
            <person name="Mehta A."/>
            <person name="Aluvathingal J."/>
            <person name="Nadendla S."/>
            <person name="Myers T."/>
            <person name="Yan Y."/>
            <person name="Sichtig H."/>
        </authorList>
    </citation>
    <scope>NUCLEOTIDE SEQUENCE [LARGE SCALE GENOMIC DNA]</scope>
    <source>
        <strain evidence="1 2">FDAARGOS_739</strain>
    </source>
</reference>
<name>A0AAP9M1L0_9FIRM</name>
<protein>
    <submittedName>
        <fullName evidence="1">Uncharacterized protein</fullName>
    </submittedName>
</protein>
<dbReference type="EMBL" id="CP050964">
    <property type="protein sequence ID" value="QIX91720.1"/>
    <property type="molecule type" value="Genomic_DNA"/>
</dbReference>
<proteinExistence type="predicted"/>
<gene>
    <name evidence="1" type="ORF">FOC47_14940</name>
</gene>
<organism evidence="1 2">
    <name type="scientific">Enterocloster clostridioformis</name>
    <dbReference type="NCBI Taxonomy" id="1531"/>
    <lineage>
        <taxon>Bacteria</taxon>
        <taxon>Bacillati</taxon>
        <taxon>Bacillota</taxon>
        <taxon>Clostridia</taxon>
        <taxon>Lachnospirales</taxon>
        <taxon>Lachnospiraceae</taxon>
        <taxon>Enterocloster</taxon>
    </lineage>
</organism>
<evidence type="ECO:0000313" key="1">
    <source>
        <dbReference type="EMBL" id="QIX91720.1"/>
    </source>
</evidence>
<accession>A0AAP9M1L0</accession>
<evidence type="ECO:0000313" key="2">
    <source>
        <dbReference type="Proteomes" id="UP000501069"/>
    </source>
</evidence>
<dbReference type="AlphaFoldDB" id="A0AAP9M1L0"/>
<dbReference type="Proteomes" id="UP000501069">
    <property type="component" value="Chromosome"/>
</dbReference>
<sequence length="88" mass="9650">MAKNHLPLLYYETMKTMKLASSTGYAVLVPLGAALFMARGRHPAAGPALILRAVVLGKHRICGKRTGRPFDCLIFLGKLQIDGGWRLE</sequence>